<keyword evidence="3 4" id="KW-0408">Iron</keyword>
<dbReference type="GO" id="GO:0046872">
    <property type="term" value="F:metal ion binding"/>
    <property type="evidence" value="ECO:0007669"/>
    <property type="project" value="UniProtKB-KW"/>
</dbReference>
<evidence type="ECO:0000313" key="8">
    <source>
        <dbReference type="EMBL" id="TWI83185.1"/>
    </source>
</evidence>
<dbReference type="InterPro" id="IPR036909">
    <property type="entry name" value="Cyt_c-like_dom_sf"/>
</dbReference>
<dbReference type="RefSeq" id="WP_144885264.1">
    <property type="nucleotide sequence ID" value="NZ_VLLE01000003.1"/>
</dbReference>
<evidence type="ECO:0000313" key="9">
    <source>
        <dbReference type="Proteomes" id="UP000316167"/>
    </source>
</evidence>
<dbReference type="Proteomes" id="UP000316167">
    <property type="component" value="Unassembled WGS sequence"/>
</dbReference>
<dbReference type="SUPFAM" id="SSF46626">
    <property type="entry name" value="Cytochrome c"/>
    <property type="match status" value="2"/>
</dbReference>
<evidence type="ECO:0000256" key="6">
    <source>
        <dbReference type="SAM" id="SignalP"/>
    </source>
</evidence>
<organism evidence="8 9">
    <name type="scientific">Lacibacter cauensis</name>
    <dbReference type="NCBI Taxonomy" id="510947"/>
    <lineage>
        <taxon>Bacteria</taxon>
        <taxon>Pseudomonadati</taxon>
        <taxon>Bacteroidota</taxon>
        <taxon>Chitinophagia</taxon>
        <taxon>Chitinophagales</taxon>
        <taxon>Chitinophagaceae</taxon>
        <taxon>Lacibacter</taxon>
    </lineage>
</organism>
<comment type="caution">
    <text evidence="8">The sequence shown here is derived from an EMBL/GenBank/DDBJ whole genome shotgun (WGS) entry which is preliminary data.</text>
</comment>
<feature type="domain" description="Cytochrome c" evidence="7">
    <location>
        <begin position="188"/>
        <end position="278"/>
    </location>
</feature>
<dbReference type="PROSITE" id="PS51007">
    <property type="entry name" value="CYTC"/>
    <property type="match status" value="1"/>
</dbReference>
<dbReference type="OrthoDB" id="9779283at2"/>
<keyword evidence="2 4" id="KW-0479">Metal-binding</keyword>
<dbReference type="EMBL" id="VLLE01000003">
    <property type="protein sequence ID" value="TWI83185.1"/>
    <property type="molecule type" value="Genomic_DNA"/>
</dbReference>
<evidence type="ECO:0000256" key="5">
    <source>
        <dbReference type="SAM" id="MobiDB-lite"/>
    </source>
</evidence>
<keyword evidence="6" id="KW-0732">Signal</keyword>
<evidence type="ECO:0000256" key="2">
    <source>
        <dbReference type="ARBA" id="ARBA00022723"/>
    </source>
</evidence>
<protein>
    <submittedName>
        <fullName evidence="8">Thiosulfate dehydrogenase</fullName>
    </submittedName>
</protein>
<dbReference type="AlphaFoldDB" id="A0A562SPH7"/>
<dbReference type="Pfam" id="PF00034">
    <property type="entry name" value="Cytochrom_C"/>
    <property type="match status" value="1"/>
</dbReference>
<dbReference type="InterPro" id="IPR009056">
    <property type="entry name" value="Cyt_c-like_dom"/>
</dbReference>
<feature type="region of interest" description="Disordered" evidence="5">
    <location>
        <begin position="299"/>
        <end position="333"/>
    </location>
</feature>
<keyword evidence="9" id="KW-1185">Reference proteome</keyword>
<accession>A0A562SPH7</accession>
<gene>
    <name evidence="8" type="ORF">IQ13_1291</name>
</gene>
<evidence type="ECO:0000256" key="1">
    <source>
        <dbReference type="ARBA" id="ARBA00022617"/>
    </source>
</evidence>
<name>A0A562SPH7_9BACT</name>
<dbReference type="GO" id="GO:0009055">
    <property type="term" value="F:electron transfer activity"/>
    <property type="evidence" value="ECO:0007669"/>
    <property type="project" value="InterPro"/>
</dbReference>
<dbReference type="PANTHER" id="PTHR35008:SF9">
    <property type="entry name" value="CYTOCHROME C DOMAIN-CONTAINING PROTEIN"/>
    <property type="match status" value="1"/>
</dbReference>
<evidence type="ECO:0000259" key="7">
    <source>
        <dbReference type="PROSITE" id="PS51007"/>
    </source>
</evidence>
<feature type="signal peptide" evidence="6">
    <location>
        <begin position="1"/>
        <end position="20"/>
    </location>
</feature>
<keyword evidence="1 4" id="KW-0349">Heme</keyword>
<evidence type="ECO:0000256" key="3">
    <source>
        <dbReference type="ARBA" id="ARBA00023004"/>
    </source>
</evidence>
<dbReference type="Gene3D" id="1.10.760.10">
    <property type="entry name" value="Cytochrome c-like domain"/>
    <property type="match status" value="2"/>
</dbReference>
<dbReference type="GO" id="GO:0020037">
    <property type="term" value="F:heme binding"/>
    <property type="evidence" value="ECO:0007669"/>
    <property type="project" value="InterPro"/>
</dbReference>
<dbReference type="Pfam" id="PF21342">
    <property type="entry name" value="SoxA-TsdA_cyt-c"/>
    <property type="match status" value="1"/>
</dbReference>
<dbReference type="InterPro" id="IPR051459">
    <property type="entry name" value="Cytochrome_c-type_DH"/>
</dbReference>
<proteinExistence type="predicted"/>
<dbReference type="PANTHER" id="PTHR35008">
    <property type="entry name" value="BLL4482 PROTEIN-RELATED"/>
    <property type="match status" value="1"/>
</dbReference>
<reference evidence="8 9" key="1">
    <citation type="journal article" date="2015" name="Stand. Genomic Sci.">
        <title>Genomic Encyclopedia of Bacterial and Archaeal Type Strains, Phase III: the genomes of soil and plant-associated and newly described type strains.</title>
        <authorList>
            <person name="Whitman W.B."/>
            <person name="Woyke T."/>
            <person name="Klenk H.P."/>
            <person name="Zhou Y."/>
            <person name="Lilburn T.G."/>
            <person name="Beck B.J."/>
            <person name="De Vos P."/>
            <person name="Vandamme P."/>
            <person name="Eisen J.A."/>
            <person name="Garrity G."/>
            <person name="Hugenholtz P."/>
            <person name="Kyrpides N.C."/>
        </authorList>
    </citation>
    <scope>NUCLEOTIDE SEQUENCE [LARGE SCALE GENOMIC DNA]</scope>
    <source>
        <strain evidence="8 9">CGMCC 1.7271</strain>
    </source>
</reference>
<feature type="chain" id="PRO_5022129043" evidence="6">
    <location>
        <begin position="21"/>
        <end position="333"/>
    </location>
</feature>
<evidence type="ECO:0000256" key="4">
    <source>
        <dbReference type="PROSITE-ProRule" id="PRU00433"/>
    </source>
</evidence>
<sequence length="333" mass="36991">MNNRNIILLFVLLIALIVAATQTGCSSQQDEKKYAADSTMQQSVWVGAPANQIPYYSRKDGELIWYGHELVANTAKYLGPKGSVLQISNGMNCQNCHLDAGTKPWGNNYGAVYSTYPKFRDRSGGIETIYKRVNDCFERSLNGTALDTTGKEMQAIYAYIKWLGEDVQRGEKPKGSGIAELLYLNRAADAQKGKEVYVQKCQTCHGANGEGVANLEGNGYAYPPLWGKNSYNNGAGLFRLSRFAGYVKNNMPFGADYHAPQLSAEEAWDVAAFVNSQPRPTKDLKSDWPDISKKPVDHPFGPYADPFTEEQHKFGPYGPIKDYRDQHKKSGTK</sequence>